<dbReference type="PANTHER" id="PTHR13710:SF120">
    <property type="entry name" value="BIFUNCTIONAL 3'-5' EXONUCLEASE_ATP-DEPENDENT HELICASE WRN"/>
    <property type="match status" value="1"/>
</dbReference>
<evidence type="ECO:0000313" key="10">
    <source>
        <dbReference type="EMBL" id="VWP01258.1"/>
    </source>
</evidence>
<dbReference type="Pfam" id="PF00270">
    <property type="entry name" value="DEAD"/>
    <property type="match status" value="1"/>
</dbReference>
<dbReference type="EC" id="5.6.2.4" evidence="5"/>
<dbReference type="CDD" id="cd18785">
    <property type="entry name" value="SF2_C"/>
    <property type="match status" value="1"/>
</dbReference>
<dbReference type="Gene3D" id="3.40.50.300">
    <property type="entry name" value="P-loop containing nucleotide triphosphate hydrolases"/>
    <property type="match status" value="2"/>
</dbReference>
<dbReference type="GO" id="GO:0009378">
    <property type="term" value="F:four-way junction helicase activity"/>
    <property type="evidence" value="ECO:0007669"/>
    <property type="project" value="TreeGrafter"/>
</dbReference>
<dbReference type="SUPFAM" id="SSF52540">
    <property type="entry name" value="P-loop containing nucleoside triphosphate hydrolases"/>
    <property type="match status" value="1"/>
</dbReference>
<evidence type="ECO:0000256" key="2">
    <source>
        <dbReference type="ARBA" id="ARBA00022741"/>
    </source>
</evidence>
<evidence type="ECO:0000259" key="8">
    <source>
        <dbReference type="PROSITE" id="PS51192"/>
    </source>
</evidence>
<comment type="similarity">
    <text evidence="1">Belongs to the helicase family. RecQ subfamily.</text>
</comment>
<dbReference type="PROSITE" id="PS51192">
    <property type="entry name" value="HELICASE_ATP_BIND_1"/>
    <property type="match status" value="1"/>
</dbReference>
<feature type="domain" description="Helicase ATP-binding" evidence="8">
    <location>
        <begin position="40"/>
        <end position="213"/>
    </location>
</feature>
<evidence type="ECO:0000256" key="4">
    <source>
        <dbReference type="ARBA" id="ARBA00034617"/>
    </source>
</evidence>
<dbReference type="AlphaFoldDB" id="A0A5K1K5U7"/>
<dbReference type="InterPro" id="IPR011545">
    <property type="entry name" value="DEAD/DEAH_box_helicase_dom"/>
</dbReference>
<sequence>MSPSADAQFQFSSPAGLLLVRTTLAKHIQFEPHDWQLEGVCKMLDGKDLVAIIPTGGGKTGYFFMYMLMLLELSQNPSLCTPPVSIPHDPCMIVVYPTNGLEEEQAQVFDKVGLKTLVINAETSSVARRSGEDIWLSARVGIAMVLLSPEQLATRGFESLIQHRPFQSRFRAFGVDEIHLLNSWGLSFRQAFRQLGHARARLPLHVFVGTSATVLAGTSETGIYSFLGLHVGDFHLIRRSNLRCNVQTIFRTLTHGLGRWTFPDLKWILDSKRKTVIHCRTIALGFRVALFFWRCLPCSVDRAKRVRMYNALNWPSYNIKTRLLMREDPEAQIVIATATFMVGIDIPTIQDVVIVGALESADEHVQWEGRAGRGTQVSDARCITYVTSKSLEVARAICDGKEPAAPRGKKNTGKQVATRMDDSMARVLCAPCFSAEQDALYNNPPHDPPCSCSSCSSSLAPPSPLPERSCICSRCFPEPAPPPKEKTRAPDMNPVPRSQRISRKMRAKGVKELTSLRMDIYLSLDTTVSRSFPPEMLLPDIVIKTMLDRFALLETVDTLRALVKDRSLLVPHVARVWEKVVELREGFEVMRAKTKARAKEREALRRAAKRKRRDEEAEGELVEDEAQVSVEVDRYVLSSAGQPLVNAPGRTGLGSGEETFSFEWQLSGIQ</sequence>
<dbReference type="SMART" id="SM00487">
    <property type="entry name" value="DEXDc"/>
    <property type="match status" value="1"/>
</dbReference>
<keyword evidence="3" id="KW-0067">ATP-binding</keyword>
<dbReference type="GO" id="GO:0005737">
    <property type="term" value="C:cytoplasm"/>
    <property type="evidence" value="ECO:0007669"/>
    <property type="project" value="TreeGrafter"/>
</dbReference>
<feature type="region of interest" description="Disordered" evidence="7">
    <location>
        <begin position="481"/>
        <end position="504"/>
    </location>
</feature>
<gene>
    <name evidence="10" type="primary">G4MXJ4</name>
</gene>
<keyword evidence="2" id="KW-0547">Nucleotide-binding</keyword>
<dbReference type="PROSITE" id="PS51194">
    <property type="entry name" value="HELICASE_CTER"/>
    <property type="match status" value="1"/>
</dbReference>
<accession>A0A5K1K5U7</accession>
<protein>
    <recommendedName>
        <fullName evidence="5">DNA 3'-5' helicase</fullName>
        <ecNumber evidence="5">5.6.2.4</ecNumber>
    </recommendedName>
</protein>
<organism evidence="10">
    <name type="scientific">Ganoderma boninense</name>
    <dbReference type="NCBI Taxonomy" id="34458"/>
    <lineage>
        <taxon>Eukaryota</taxon>
        <taxon>Fungi</taxon>
        <taxon>Dikarya</taxon>
        <taxon>Basidiomycota</taxon>
        <taxon>Agaricomycotina</taxon>
        <taxon>Agaricomycetes</taxon>
        <taxon>Polyporales</taxon>
        <taxon>Polyporaceae</taxon>
        <taxon>Ganoderma</taxon>
    </lineage>
</organism>
<dbReference type="GO" id="GO:0005524">
    <property type="term" value="F:ATP binding"/>
    <property type="evidence" value="ECO:0007669"/>
    <property type="project" value="UniProtKB-KW"/>
</dbReference>
<dbReference type="GO" id="GO:0003676">
    <property type="term" value="F:nucleic acid binding"/>
    <property type="evidence" value="ECO:0007669"/>
    <property type="project" value="InterPro"/>
</dbReference>
<evidence type="ECO:0000256" key="5">
    <source>
        <dbReference type="ARBA" id="ARBA00034808"/>
    </source>
</evidence>
<comment type="catalytic activity">
    <reaction evidence="4">
        <text>Couples ATP hydrolysis with the unwinding of duplex DNA by translocating in the 3'-5' direction.</text>
        <dbReference type="EC" id="5.6.2.4"/>
    </reaction>
</comment>
<dbReference type="GO" id="GO:0000724">
    <property type="term" value="P:double-strand break repair via homologous recombination"/>
    <property type="evidence" value="ECO:0007669"/>
    <property type="project" value="TreeGrafter"/>
</dbReference>
<evidence type="ECO:0000256" key="6">
    <source>
        <dbReference type="SAM" id="Coils"/>
    </source>
</evidence>
<dbReference type="GO" id="GO:0043138">
    <property type="term" value="F:3'-5' DNA helicase activity"/>
    <property type="evidence" value="ECO:0007669"/>
    <property type="project" value="UniProtKB-EC"/>
</dbReference>
<dbReference type="GO" id="GO:0005634">
    <property type="term" value="C:nucleus"/>
    <property type="evidence" value="ECO:0007669"/>
    <property type="project" value="TreeGrafter"/>
</dbReference>
<proteinExistence type="inferred from homology"/>
<dbReference type="InterPro" id="IPR001650">
    <property type="entry name" value="Helicase_C-like"/>
</dbReference>
<dbReference type="GO" id="GO:0005694">
    <property type="term" value="C:chromosome"/>
    <property type="evidence" value="ECO:0007669"/>
    <property type="project" value="TreeGrafter"/>
</dbReference>
<reference evidence="10" key="1">
    <citation type="submission" date="2019-10" db="EMBL/GenBank/DDBJ databases">
        <authorList>
            <person name="Nor Muhammad N."/>
        </authorList>
    </citation>
    <scope>NUCLEOTIDE SEQUENCE</scope>
</reference>
<keyword evidence="6" id="KW-0175">Coiled coil</keyword>
<dbReference type="GO" id="GO:0016491">
    <property type="term" value="F:oxidoreductase activity"/>
    <property type="evidence" value="ECO:0007669"/>
    <property type="project" value="UniProtKB-KW"/>
</dbReference>
<evidence type="ECO:0000256" key="3">
    <source>
        <dbReference type="ARBA" id="ARBA00022840"/>
    </source>
</evidence>
<feature type="coiled-coil region" evidence="6">
    <location>
        <begin position="598"/>
        <end position="625"/>
    </location>
</feature>
<evidence type="ECO:0000259" key="9">
    <source>
        <dbReference type="PROSITE" id="PS51194"/>
    </source>
</evidence>
<dbReference type="EMBL" id="LR729229">
    <property type="protein sequence ID" value="VWP01258.1"/>
    <property type="molecule type" value="Genomic_DNA"/>
</dbReference>
<dbReference type="InterPro" id="IPR027417">
    <property type="entry name" value="P-loop_NTPase"/>
</dbReference>
<evidence type="ECO:0000256" key="7">
    <source>
        <dbReference type="SAM" id="MobiDB-lite"/>
    </source>
</evidence>
<evidence type="ECO:0000256" key="1">
    <source>
        <dbReference type="ARBA" id="ARBA00005446"/>
    </source>
</evidence>
<dbReference type="PANTHER" id="PTHR13710">
    <property type="entry name" value="DNA HELICASE RECQ FAMILY MEMBER"/>
    <property type="match status" value="1"/>
</dbReference>
<dbReference type="InterPro" id="IPR014001">
    <property type="entry name" value="Helicase_ATP-bd"/>
</dbReference>
<feature type="domain" description="Helicase C-terminal" evidence="9">
    <location>
        <begin position="264"/>
        <end position="424"/>
    </location>
</feature>
<name>A0A5K1K5U7_9APHY</name>
<keyword evidence="10" id="KW-0560">Oxidoreductase</keyword>